<organism evidence="1 2">
    <name type="scientific">Leptospira interrogans str. UI 12758</name>
    <dbReference type="NCBI Taxonomy" id="1049938"/>
    <lineage>
        <taxon>Bacteria</taxon>
        <taxon>Pseudomonadati</taxon>
        <taxon>Spirochaetota</taxon>
        <taxon>Spirochaetia</taxon>
        <taxon>Leptospirales</taxon>
        <taxon>Leptospiraceae</taxon>
        <taxon>Leptospira</taxon>
    </lineage>
</organism>
<evidence type="ECO:0000313" key="1">
    <source>
        <dbReference type="EMBL" id="EKR55991.1"/>
    </source>
</evidence>
<dbReference type="EMBL" id="AHNR02000026">
    <property type="protein sequence ID" value="EKR55991.1"/>
    <property type="molecule type" value="Genomic_DNA"/>
</dbReference>
<sequence>MSDSSGKVEVKPINVEIIKTYDTILRKRLFMVLDFEG</sequence>
<dbReference type="Proteomes" id="UP000001340">
    <property type="component" value="Unassembled WGS sequence"/>
</dbReference>
<proteinExistence type="predicted"/>
<name>A0A0E2D7I5_LEPIR</name>
<dbReference type="AlphaFoldDB" id="A0A0E2D7I5"/>
<protein>
    <submittedName>
        <fullName evidence="1">Uncharacterized protein</fullName>
    </submittedName>
</protein>
<reference evidence="1 2" key="1">
    <citation type="submission" date="2012-10" db="EMBL/GenBank/DDBJ databases">
        <authorList>
            <person name="Harkins D.M."/>
            <person name="Durkin A.S."/>
            <person name="Brinkac L.M."/>
            <person name="Haft D.H."/>
            <person name="Selengut J.D."/>
            <person name="Sanka R."/>
            <person name="DePew J."/>
            <person name="Purushe J."/>
            <person name="Chanthongthip A."/>
            <person name="Lattana O."/>
            <person name="Phetsouvanh R."/>
            <person name="Newton P.N."/>
            <person name="Vinetz J.M."/>
            <person name="Sutton G.G."/>
            <person name="Nierman W.C."/>
            <person name="Fouts D.E."/>
        </authorList>
    </citation>
    <scope>NUCLEOTIDE SEQUENCE [LARGE SCALE GENOMIC DNA]</scope>
    <source>
        <strain evidence="1 2">UI 12758</strain>
    </source>
</reference>
<accession>A0A0E2D7I5</accession>
<comment type="caution">
    <text evidence="1">The sequence shown here is derived from an EMBL/GenBank/DDBJ whole genome shotgun (WGS) entry which is preliminary data.</text>
</comment>
<evidence type="ECO:0000313" key="2">
    <source>
        <dbReference type="Proteomes" id="UP000001340"/>
    </source>
</evidence>
<gene>
    <name evidence="1" type="ORF">LEP1GSC105_3677</name>
</gene>